<protein>
    <submittedName>
        <fullName evidence="1">Uncharacterized protein</fullName>
    </submittedName>
</protein>
<reference evidence="1" key="1">
    <citation type="journal article" date="2020" name="Nature">
        <title>Giant virus diversity and host interactions through global metagenomics.</title>
        <authorList>
            <person name="Schulz F."/>
            <person name="Roux S."/>
            <person name="Paez-Espino D."/>
            <person name="Jungbluth S."/>
            <person name="Walsh D.A."/>
            <person name="Denef V.J."/>
            <person name="McMahon K.D."/>
            <person name="Konstantinidis K.T."/>
            <person name="Eloe-Fadrosh E.A."/>
            <person name="Kyrpides N.C."/>
            <person name="Woyke T."/>
        </authorList>
    </citation>
    <scope>NUCLEOTIDE SEQUENCE</scope>
    <source>
        <strain evidence="1">GVMAG-M-3300023179-103</strain>
    </source>
</reference>
<sequence>MALSKLGNLYDSVACVESYEKSIDDIHRIVLAALQELIHILESSQGELSCELVGLFAEKALIDEVAKFCKIQEVTKPLLLDDQLIIVHLPMTAVRVPGYVPKIAPGRSVAIEEDYFKWSFVNPHEIQFFSFSWRGDVSVDVSTMELGKLLIFLKFIADKFSTDPLTHS</sequence>
<dbReference type="AlphaFoldDB" id="A0A6C0DZU3"/>
<evidence type="ECO:0000313" key="1">
    <source>
        <dbReference type="EMBL" id="QHT22008.1"/>
    </source>
</evidence>
<organism evidence="1">
    <name type="scientific">viral metagenome</name>
    <dbReference type="NCBI Taxonomy" id="1070528"/>
    <lineage>
        <taxon>unclassified sequences</taxon>
        <taxon>metagenomes</taxon>
        <taxon>organismal metagenomes</taxon>
    </lineage>
</organism>
<accession>A0A6C0DZU3</accession>
<name>A0A6C0DZU3_9ZZZZ</name>
<dbReference type="EMBL" id="MN739700">
    <property type="protein sequence ID" value="QHT22008.1"/>
    <property type="molecule type" value="Genomic_DNA"/>
</dbReference>
<proteinExistence type="predicted"/>